<protein>
    <submittedName>
        <fullName evidence="2">Limonene hydroxylase</fullName>
    </submittedName>
</protein>
<evidence type="ECO:0000256" key="1">
    <source>
        <dbReference type="SAM" id="MobiDB-lite"/>
    </source>
</evidence>
<reference evidence="2 3" key="1">
    <citation type="submission" date="2018-02" db="EMBL/GenBank/DDBJ databases">
        <title>Comparative genomes isolates from brazilian mangrove.</title>
        <authorList>
            <person name="Araujo J.E."/>
            <person name="Taketani R.G."/>
            <person name="Silva M.C.P."/>
            <person name="Loureco M.V."/>
            <person name="Andreote F.D."/>
        </authorList>
    </citation>
    <scope>NUCLEOTIDE SEQUENCE [LARGE SCALE GENOMIC DNA]</scope>
    <source>
        <strain evidence="2 3">Nap-Phe MGV</strain>
    </source>
</reference>
<accession>A0A2S8GM09</accession>
<comment type="caution">
    <text evidence="2">The sequence shown here is derived from an EMBL/GenBank/DDBJ whole genome shotgun (WGS) entry which is preliminary data.</text>
</comment>
<proteinExistence type="predicted"/>
<evidence type="ECO:0000313" key="2">
    <source>
        <dbReference type="EMBL" id="PQO45468.1"/>
    </source>
</evidence>
<dbReference type="RefSeq" id="WP_105335959.1">
    <property type="nucleotide sequence ID" value="NZ_PUHZ01000014.1"/>
</dbReference>
<evidence type="ECO:0000313" key="3">
    <source>
        <dbReference type="Proteomes" id="UP000237819"/>
    </source>
</evidence>
<dbReference type="AlphaFoldDB" id="A0A2S8GM09"/>
<gene>
    <name evidence="2" type="ORF">C5Y93_13535</name>
</gene>
<name>A0A2S8GM09_9BACT</name>
<sequence>MSFFDRLFGRKPTDPDQIPDEMPWDRHPSIYEHVAAHVNSDQPGLSADGYELPDESRVNAEGTVGFAIGALDGIMSHHGGGESEEAAVRAATQIIRAYCDQPTAVNKAAFYSSLLDGSTLGVVDPVLQGLIEDPAVNHQRLYEVAYSFATQAIDREPVKFGIALLGIYNVPENEQLFQTLGRHDEFTLYCAVALMNSSDNPEQALWKLAQNVDGWGRIQAVERLAETQDPEIKDWLLREGFRNSIMIEYLAYTCATTGGLLSALSQEQIDRELLTAAGEILAALFEGGPAEDIDSYADGALATEMYLGHAESVELTLADYINVLTIQHWLKQEDADWEMRVGMQWTPERVAELRNICEQLLSRPDCREKALRGLSAEDRMEFHYANAVAEALGVDTWEAHWRRLRECPDDDDRWYHMMVRCDESRIDEVVAYAERTLDLHALAIGPAEELGLGREWQPHQCLNYVLQELGKFPGRGKALIQAGLQSPLIPTRNATLRALSAWGQYTWGEELTQALQAAAAIEPDEEVRQRMERILRGEGWEE</sequence>
<feature type="region of interest" description="Disordered" evidence="1">
    <location>
        <begin position="1"/>
        <end position="24"/>
    </location>
</feature>
<dbReference type="OrthoDB" id="8402552at2"/>
<dbReference type="EMBL" id="PUHZ01000014">
    <property type="protein sequence ID" value="PQO45468.1"/>
    <property type="molecule type" value="Genomic_DNA"/>
</dbReference>
<organism evidence="2 3">
    <name type="scientific">Blastopirellula marina</name>
    <dbReference type="NCBI Taxonomy" id="124"/>
    <lineage>
        <taxon>Bacteria</taxon>
        <taxon>Pseudomonadati</taxon>
        <taxon>Planctomycetota</taxon>
        <taxon>Planctomycetia</taxon>
        <taxon>Pirellulales</taxon>
        <taxon>Pirellulaceae</taxon>
        <taxon>Blastopirellula</taxon>
    </lineage>
</organism>
<dbReference type="Proteomes" id="UP000237819">
    <property type="component" value="Unassembled WGS sequence"/>
</dbReference>